<dbReference type="Gene3D" id="3.40.50.1450">
    <property type="entry name" value="HybD-like"/>
    <property type="match status" value="1"/>
</dbReference>
<dbReference type="PANTHER" id="PTHR30302:SF1">
    <property type="entry name" value="HYDROGENASE 2 MATURATION PROTEASE"/>
    <property type="match status" value="1"/>
</dbReference>
<evidence type="ECO:0000256" key="3">
    <source>
        <dbReference type="ARBA" id="ARBA00022750"/>
    </source>
</evidence>
<dbReference type="AlphaFoldDB" id="A0A1I2XDX7"/>
<keyword evidence="6" id="KW-1185">Reference proteome</keyword>
<dbReference type="RefSeq" id="WP_092473516.1">
    <property type="nucleotide sequence ID" value="NZ_FOOX01000017.1"/>
</dbReference>
<gene>
    <name evidence="5" type="ORF">SAMN05660649_03916</name>
</gene>
<dbReference type="GO" id="GO:0008047">
    <property type="term" value="F:enzyme activator activity"/>
    <property type="evidence" value="ECO:0007669"/>
    <property type="project" value="InterPro"/>
</dbReference>
<dbReference type="GO" id="GO:0004190">
    <property type="term" value="F:aspartic-type endopeptidase activity"/>
    <property type="evidence" value="ECO:0007669"/>
    <property type="project" value="UniProtKB-KW"/>
</dbReference>
<accession>A0A1I2XDX7</accession>
<dbReference type="STRING" id="341036.SAMN05660649_03916"/>
<dbReference type="Proteomes" id="UP000199337">
    <property type="component" value="Unassembled WGS sequence"/>
</dbReference>
<name>A0A1I2XDX7_9FIRM</name>
<reference evidence="6" key="1">
    <citation type="submission" date="2016-10" db="EMBL/GenBank/DDBJ databases">
        <authorList>
            <person name="Varghese N."/>
            <person name="Submissions S."/>
        </authorList>
    </citation>
    <scope>NUCLEOTIDE SEQUENCE [LARGE SCALE GENOMIC DNA]</scope>
    <source>
        <strain evidence="6">DSM 17038</strain>
    </source>
</reference>
<evidence type="ECO:0000256" key="2">
    <source>
        <dbReference type="ARBA" id="ARBA00022670"/>
    </source>
</evidence>
<sequence length="155" mass="17117">MLKVLILGLGNPLLKDDGIGPRVIRAIKAEKLPAGVCAMEAGGSCFVYWDLLLQCQHVIAIDSLLGDGPPGSVYVVKPEYLQIKKHNQMRHEQHFLDVLEMASWYGARPKTIIIGVEPEEITFSLELSQTVQGKMPHILSIINKKMKALLPASSF</sequence>
<dbReference type="PRINTS" id="PR00446">
    <property type="entry name" value="HYDRGNUPTAKE"/>
</dbReference>
<evidence type="ECO:0000313" key="6">
    <source>
        <dbReference type="Proteomes" id="UP000199337"/>
    </source>
</evidence>
<protein>
    <submittedName>
        <fullName evidence="5">Hydrogenase maturation protease</fullName>
    </submittedName>
</protein>
<keyword evidence="3" id="KW-0064">Aspartyl protease</keyword>
<keyword evidence="4" id="KW-0378">Hydrolase</keyword>
<dbReference type="EMBL" id="FOOX01000017">
    <property type="protein sequence ID" value="SFH11703.1"/>
    <property type="molecule type" value="Genomic_DNA"/>
</dbReference>
<dbReference type="InterPro" id="IPR000671">
    <property type="entry name" value="Peptidase_A31"/>
</dbReference>
<organism evidence="5 6">
    <name type="scientific">Desulfotruncus arcticus DSM 17038</name>
    <dbReference type="NCBI Taxonomy" id="1121424"/>
    <lineage>
        <taxon>Bacteria</taxon>
        <taxon>Bacillati</taxon>
        <taxon>Bacillota</taxon>
        <taxon>Clostridia</taxon>
        <taxon>Eubacteriales</taxon>
        <taxon>Desulfallaceae</taxon>
        <taxon>Desulfotruncus</taxon>
    </lineage>
</organism>
<comment type="similarity">
    <text evidence="1">Belongs to the peptidase A31 family.</text>
</comment>
<dbReference type="GO" id="GO:0016485">
    <property type="term" value="P:protein processing"/>
    <property type="evidence" value="ECO:0007669"/>
    <property type="project" value="TreeGrafter"/>
</dbReference>
<dbReference type="NCBIfam" id="TIGR00072">
    <property type="entry name" value="hydrog_prot"/>
    <property type="match status" value="1"/>
</dbReference>
<evidence type="ECO:0000256" key="4">
    <source>
        <dbReference type="ARBA" id="ARBA00022801"/>
    </source>
</evidence>
<dbReference type="PANTHER" id="PTHR30302">
    <property type="entry name" value="HYDROGENASE 1 MATURATION PROTEASE"/>
    <property type="match status" value="1"/>
</dbReference>
<dbReference type="OrthoDB" id="9794619at2"/>
<evidence type="ECO:0000256" key="1">
    <source>
        <dbReference type="ARBA" id="ARBA00006814"/>
    </source>
</evidence>
<evidence type="ECO:0000313" key="5">
    <source>
        <dbReference type="EMBL" id="SFH11703.1"/>
    </source>
</evidence>
<keyword evidence="2 5" id="KW-0645">Protease</keyword>
<proteinExistence type="inferred from homology"/>
<dbReference type="SUPFAM" id="SSF53163">
    <property type="entry name" value="HybD-like"/>
    <property type="match status" value="1"/>
</dbReference>
<dbReference type="CDD" id="cd00518">
    <property type="entry name" value="H2MP"/>
    <property type="match status" value="1"/>
</dbReference>
<dbReference type="InterPro" id="IPR023430">
    <property type="entry name" value="Pept_HybD-like_dom_sf"/>
</dbReference>
<dbReference type="Pfam" id="PF01750">
    <property type="entry name" value="HycI"/>
    <property type="match status" value="1"/>
</dbReference>